<dbReference type="InterPro" id="IPR028098">
    <property type="entry name" value="Glyco_trans_4-like_N"/>
</dbReference>
<organism evidence="2 3">
    <name type="scientific">Salinibacter ruber</name>
    <dbReference type="NCBI Taxonomy" id="146919"/>
    <lineage>
        <taxon>Bacteria</taxon>
        <taxon>Pseudomonadati</taxon>
        <taxon>Rhodothermota</taxon>
        <taxon>Rhodothermia</taxon>
        <taxon>Rhodothermales</taxon>
        <taxon>Salinibacteraceae</taxon>
        <taxon>Salinibacter</taxon>
    </lineage>
</organism>
<reference evidence="2" key="1">
    <citation type="submission" date="2022-08" db="EMBL/GenBank/DDBJ databases">
        <title>Genomic Encyclopedia of Type Strains, Phase V (KMG-V): Genome sequencing to study the core and pangenomes of soil and plant-associated prokaryotes.</title>
        <authorList>
            <person name="Whitman W."/>
        </authorList>
    </citation>
    <scope>NUCLEOTIDE SEQUENCE</scope>
    <source>
        <strain evidence="2">SP3049</strain>
    </source>
</reference>
<dbReference type="Proteomes" id="UP001155057">
    <property type="component" value="Unassembled WGS sequence"/>
</dbReference>
<dbReference type="GO" id="GO:0016757">
    <property type="term" value="F:glycosyltransferase activity"/>
    <property type="evidence" value="ECO:0007669"/>
    <property type="project" value="UniProtKB-ARBA"/>
</dbReference>
<protein>
    <submittedName>
        <fullName evidence="2">Glycosyltransferase involved in cell wall biosynthesis</fullName>
    </submittedName>
</protein>
<dbReference type="RefSeq" id="WP_112903120.1">
    <property type="nucleotide sequence ID" value="NZ_CALTRY010000002.1"/>
</dbReference>
<dbReference type="Gene3D" id="3.40.50.2000">
    <property type="entry name" value="Glycogen Phosphorylase B"/>
    <property type="match status" value="2"/>
</dbReference>
<dbReference type="AlphaFoldDB" id="A0A9X2QC52"/>
<evidence type="ECO:0000259" key="1">
    <source>
        <dbReference type="Pfam" id="PF13439"/>
    </source>
</evidence>
<dbReference type="PANTHER" id="PTHR45947:SF3">
    <property type="entry name" value="SULFOQUINOVOSYL TRANSFERASE SQD2"/>
    <property type="match status" value="1"/>
</dbReference>
<sequence length="389" mass="42645">MHVLVVPSWYPTTEAPLDGIYFAEQARCLQSRGMNVGVVYPEHQSLRRCAATTLRRKHCQTEWTTDHGIPTLRRYGWNVWWQAPPGLRCRIRSAVRLARRYAERRGVPDVIHAHSARWAGAAAARMSDALGVPYVLTEHFSGFQRGSILPWRRPLVDRGLRHARGLAAVSTGLKEALTARDGIVSQNVAVHPNPVRASFFTRPPEGRPSSPPFRFVTVAGLNPRKDIGGLLEAFAQAFGASNGASLTIVGEGPRRAALETRARRLGVEDRVAFRGRQGRSGVRKALWDAHAFVLPSRHETFGVALVEAMATGLPVVATRSGGPEDIVTTETGRLVPPDAPAALAEALRSMRMRSGAHDAGRIRAHAVSHYGPAPFVRRTHAFYRRACAA</sequence>
<accession>A0A9X2QC52</accession>
<feature type="domain" description="Glycosyltransferase subfamily 4-like N-terminal" evidence="1">
    <location>
        <begin position="21"/>
        <end position="196"/>
    </location>
</feature>
<dbReference type="Pfam" id="PF13439">
    <property type="entry name" value="Glyco_transf_4"/>
    <property type="match status" value="1"/>
</dbReference>
<dbReference type="PANTHER" id="PTHR45947">
    <property type="entry name" value="SULFOQUINOVOSYL TRANSFERASE SQD2"/>
    <property type="match status" value="1"/>
</dbReference>
<dbReference type="InterPro" id="IPR050194">
    <property type="entry name" value="Glycosyltransferase_grp1"/>
</dbReference>
<proteinExistence type="predicted"/>
<gene>
    <name evidence="2" type="ORF">GGP61_001241</name>
</gene>
<evidence type="ECO:0000313" key="2">
    <source>
        <dbReference type="EMBL" id="MCS3709638.1"/>
    </source>
</evidence>
<evidence type="ECO:0000313" key="3">
    <source>
        <dbReference type="Proteomes" id="UP001155057"/>
    </source>
</evidence>
<dbReference type="EMBL" id="JANUAE010000003">
    <property type="protein sequence ID" value="MCS3709638.1"/>
    <property type="molecule type" value="Genomic_DNA"/>
</dbReference>
<name>A0A9X2QC52_9BACT</name>
<dbReference type="Pfam" id="PF13692">
    <property type="entry name" value="Glyco_trans_1_4"/>
    <property type="match status" value="1"/>
</dbReference>
<comment type="caution">
    <text evidence="2">The sequence shown here is derived from an EMBL/GenBank/DDBJ whole genome shotgun (WGS) entry which is preliminary data.</text>
</comment>
<dbReference type="SUPFAM" id="SSF53756">
    <property type="entry name" value="UDP-Glycosyltransferase/glycogen phosphorylase"/>
    <property type="match status" value="1"/>
</dbReference>